<evidence type="ECO:0000256" key="9">
    <source>
        <dbReference type="ARBA" id="ARBA00023273"/>
    </source>
</evidence>
<evidence type="ECO:0000313" key="13">
    <source>
        <dbReference type="EMBL" id="CAH0384555.1"/>
    </source>
</evidence>
<evidence type="ECO:0000313" key="14">
    <source>
        <dbReference type="Proteomes" id="UP001152759"/>
    </source>
</evidence>
<reference evidence="13" key="1">
    <citation type="submission" date="2021-12" db="EMBL/GenBank/DDBJ databases">
        <authorList>
            <person name="King R."/>
        </authorList>
    </citation>
    <scope>NUCLEOTIDE SEQUENCE</scope>
</reference>
<evidence type="ECO:0000256" key="7">
    <source>
        <dbReference type="ARBA" id="ARBA00023069"/>
    </source>
</evidence>
<keyword evidence="4 12" id="KW-0812">Transmembrane</keyword>
<dbReference type="EMBL" id="OU963863">
    <property type="protein sequence ID" value="CAH0384555.1"/>
    <property type="molecule type" value="Genomic_DNA"/>
</dbReference>
<keyword evidence="5" id="KW-0970">Cilium biogenesis/degradation</keyword>
<dbReference type="PANTHER" id="PTHR28388:SF1">
    <property type="entry name" value="TRANSMEMBRANE PROTEIN 237"/>
    <property type="match status" value="1"/>
</dbReference>
<evidence type="ECO:0000256" key="12">
    <source>
        <dbReference type="SAM" id="Phobius"/>
    </source>
</evidence>
<proteinExistence type="inferred from homology"/>
<feature type="region of interest" description="Disordered" evidence="11">
    <location>
        <begin position="1"/>
        <end position="34"/>
    </location>
</feature>
<evidence type="ECO:0000256" key="11">
    <source>
        <dbReference type="SAM" id="MobiDB-lite"/>
    </source>
</evidence>
<comment type="function">
    <text evidence="10">Component of the transition zone in primary cilia. Required for ciliogenesis.</text>
</comment>
<dbReference type="InterPro" id="IPR029409">
    <property type="entry name" value="TMEM237"/>
</dbReference>
<feature type="transmembrane region" description="Helical" evidence="12">
    <location>
        <begin position="185"/>
        <end position="205"/>
    </location>
</feature>
<feature type="compositionally biased region" description="Low complexity" evidence="11">
    <location>
        <begin position="1"/>
        <end position="10"/>
    </location>
</feature>
<keyword evidence="9" id="KW-0966">Cell projection</keyword>
<keyword evidence="7" id="KW-0969">Cilium</keyword>
<keyword evidence="8 12" id="KW-0472">Membrane</keyword>
<comment type="subcellular location">
    <subcellularLocation>
        <location evidence="1">Cell projection</location>
        <location evidence="1">Cilium</location>
    </subcellularLocation>
    <subcellularLocation>
        <location evidence="2">Membrane</location>
        <topology evidence="2">Multi-pass membrane protein</topology>
    </subcellularLocation>
</comment>
<gene>
    <name evidence="13" type="ORF">BEMITA_LOCUS3866</name>
</gene>
<dbReference type="KEGG" id="btab:109032457"/>
<evidence type="ECO:0000256" key="1">
    <source>
        <dbReference type="ARBA" id="ARBA00004138"/>
    </source>
</evidence>
<dbReference type="PANTHER" id="PTHR28388">
    <property type="entry name" value="TRANSMEMBRANE PROTEIN 237"/>
    <property type="match status" value="1"/>
</dbReference>
<keyword evidence="6 12" id="KW-1133">Transmembrane helix</keyword>
<protein>
    <recommendedName>
        <fullName evidence="15">Transmembrane protein</fullName>
    </recommendedName>
</protein>
<evidence type="ECO:0000256" key="8">
    <source>
        <dbReference type="ARBA" id="ARBA00023136"/>
    </source>
</evidence>
<accession>A0A9P0EYJ2</accession>
<dbReference type="GO" id="GO:0035869">
    <property type="term" value="C:ciliary transition zone"/>
    <property type="evidence" value="ECO:0007669"/>
    <property type="project" value="TreeGrafter"/>
</dbReference>
<dbReference type="Proteomes" id="UP001152759">
    <property type="component" value="Chromosome 2"/>
</dbReference>
<evidence type="ECO:0000256" key="3">
    <source>
        <dbReference type="ARBA" id="ARBA00008783"/>
    </source>
</evidence>
<evidence type="ECO:0000256" key="5">
    <source>
        <dbReference type="ARBA" id="ARBA00022794"/>
    </source>
</evidence>
<evidence type="ECO:0000256" key="2">
    <source>
        <dbReference type="ARBA" id="ARBA00004141"/>
    </source>
</evidence>
<keyword evidence="14" id="KW-1185">Reference proteome</keyword>
<dbReference type="GO" id="GO:0016020">
    <property type="term" value="C:membrane"/>
    <property type="evidence" value="ECO:0007669"/>
    <property type="project" value="UniProtKB-SubCell"/>
</dbReference>
<dbReference type="OrthoDB" id="6617334at2759"/>
<organism evidence="13 14">
    <name type="scientific">Bemisia tabaci</name>
    <name type="common">Sweetpotato whitefly</name>
    <name type="synonym">Aleurodes tabaci</name>
    <dbReference type="NCBI Taxonomy" id="7038"/>
    <lineage>
        <taxon>Eukaryota</taxon>
        <taxon>Metazoa</taxon>
        <taxon>Ecdysozoa</taxon>
        <taxon>Arthropoda</taxon>
        <taxon>Hexapoda</taxon>
        <taxon>Insecta</taxon>
        <taxon>Pterygota</taxon>
        <taxon>Neoptera</taxon>
        <taxon>Paraneoptera</taxon>
        <taxon>Hemiptera</taxon>
        <taxon>Sternorrhyncha</taxon>
        <taxon>Aleyrodoidea</taxon>
        <taxon>Aleyrodidae</taxon>
        <taxon>Aleyrodinae</taxon>
        <taxon>Bemisia</taxon>
    </lineage>
</organism>
<dbReference type="AlphaFoldDB" id="A0A9P0EYJ2"/>
<comment type="similarity">
    <text evidence="3">Belongs to the TMEM237 family.</text>
</comment>
<dbReference type="GO" id="GO:0060271">
    <property type="term" value="P:cilium assembly"/>
    <property type="evidence" value="ECO:0007669"/>
    <property type="project" value="TreeGrafter"/>
</dbReference>
<evidence type="ECO:0008006" key="15">
    <source>
        <dbReference type="Google" id="ProtNLM"/>
    </source>
</evidence>
<evidence type="ECO:0000256" key="4">
    <source>
        <dbReference type="ARBA" id="ARBA00022692"/>
    </source>
</evidence>
<name>A0A9P0EYJ2_BEMTA</name>
<feature type="transmembrane region" description="Helical" evidence="12">
    <location>
        <begin position="142"/>
        <end position="165"/>
    </location>
</feature>
<sequence>MSAKSSSGKSGNDDDKAPTSARTENIRRGRQNVQNEMKDLIIEKKSELSKVLNEIKGDIVEKLDEEAIKSTSVSPELKKSETQLIDSYYIQQRNKFIKTTNPNIDQNINKSDSNLWLNTDKLGFRSPLDVALLFQRRVISPFFIACHGFLAGVAVMQLVLAYYLISGHNFDQTTSETVFRVYQQLALVGPSCFAFFISICFMSILDRVDLFHIFKCDPRDWISYRRSWVIGLIYFCGLVINAVCFRYDHMISHYPSKDPTIVNFQGTSSPEVVTDWYKNQSISSLVSTWQILNAVRCVCAILGWILLCFSQTTDLLADHLHEVKTFDLETDDKIVIDNRPS</sequence>
<evidence type="ECO:0000256" key="6">
    <source>
        <dbReference type="ARBA" id="ARBA00022989"/>
    </source>
</evidence>
<feature type="transmembrane region" description="Helical" evidence="12">
    <location>
        <begin position="226"/>
        <end position="248"/>
    </location>
</feature>
<dbReference type="Pfam" id="PF15383">
    <property type="entry name" value="TMEM237"/>
    <property type="match status" value="1"/>
</dbReference>
<evidence type="ECO:0000256" key="10">
    <source>
        <dbReference type="ARBA" id="ARBA00025631"/>
    </source>
</evidence>